<dbReference type="EMBL" id="CP009687">
    <property type="protein sequence ID" value="AKL94893.1"/>
    <property type="molecule type" value="Genomic_DNA"/>
</dbReference>
<keyword evidence="2" id="KW-1185">Reference proteome</keyword>
<organism evidence="1 2">
    <name type="scientific">Clostridium aceticum</name>
    <dbReference type="NCBI Taxonomy" id="84022"/>
    <lineage>
        <taxon>Bacteria</taxon>
        <taxon>Bacillati</taxon>
        <taxon>Bacillota</taxon>
        <taxon>Clostridia</taxon>
        <taxon>Eubacteriales</taxon>
        <taxon>Clostridiaceae</taxon>
        <taxon>Clostridium</taxon>
    </lineage>
</organism>
<name>A0A0G3W957_9CLOT</name>
<dbReference type="PATRIC" id="fig|84022.6.peg.1425"/>
<dbReference type="STRING" id="84022.CACET_c14290"/>
<dbReference type="OrthoDB" id="1683552at2"/>
<evidence type="ECO:0000313" key="2">
    <source>
        <dbReference type="Proteomes" id="UP000035704"/>
    </source>
</evidence>
<evidence type="ECO:0000313" key="1">
    <source>
        <dbReference type="EMBL" id="AKL94893.1"/>
    </source>
</evidence>
<proteinExistence type="predicted"/>
<dbReference type="KEGG" id="cace:CACET_c14290"/>
<dbReference type="Proteomes" id="UP000035704">
    <property type="component" value="Chromosome"/>
</dbReference>
<reference evidence="1 2" key="1">
    <citation type="submission" date="2014-10" db="EMBL/GenBank/DDBJ databases">
        <title>Genome sequence of Clostridium aceticum DSM 1496.</title>
        <authorList>
            <person name="Poehlein A."/>
            <person name="Schiel-Bengelsdorf B."/>
            <person name="Gottschalk G."/>
            <person name="Duerre P."/>
            <person name="Daniel R."/>
        </authorList>
    </citation>
    <scope>NUCLEOTIDE SEQUENCE [LARGE SCALE GENOMIC DNA]</scope>
    <source>
        <strain evidence="1 2">DSM 1496</strain>
    </source>
</reference>
<sequence>MEMVCPICNGLSSYVVKCPFCDSSMEAQAAVQDYFDDYSPYLDKEITQKLDGVSKAQCLHIFSCPQCHRDKRIPIDRVLM</sequence>
<gene>
    <name evidence="1" type="ORF">CACET_c14290</name>
</gene>
<protein>
    <submittedName>
        <fullName evidence="1">Uncharacterized protein</fullName>
    </submittedName>
</protein>
<dbReference type="RefSeq" id="WP_044823668.1">
    <property type="nucleotide sequence ID" value="NZ_CP009687.1"/>
</dbReference>
<dbReference type="AlphaFoldDB" id="A0A0G3W957"/>
<accession>A0A0G3W957</accession>